<dbReference type="InterPro" id="IPR013216">
    <property type="entry name" value="Methyltransf_11"/>
</dbReference>
<gene>
    <name evidence="3" type="ORF">ABC977_00075</name>
</gene>
<protein>
    <submittedName>
        <fullName evidence="3">Class I SAM-dependent methyltransferase</fullName>
        <ecNumber evidence="3">2.1.1.-</ecNumber>
    </submittedName>
</protein>
<feature type="domain" description="Methyltransferase type 11" evidence="2">
    <location>
        <begin position="47"/>
        <end position="144"/>
    </location>
</feature>
<evidence type="ECO:0000256" key="1">
    <source>
        <dbReference type="ARBA" id="ARBA00022679"/>
    </source>
</evidence>
<evidence type="ECO:0000313" key="4">
    <source>
        <dbReference type="Proteomes" id="UP001564408"/>
    </source>
</evidence>
<dbReference type="GO" id="GO:0032259">
    <property type="term" value="P:methylation"/>
    <property type="evidence" value="ECO:0007669"/>
    <property type="project" value="UniProtKB-KW"/>
</dbReference>
<sequence length="255" mass="28489">MNEPHPRFWAIFFEVYEALPRQGPGNRTGMERALGYCRSMPPSPAILDLGCGVGGQTLDLAMLTTGPILALDQHAPSIARLKAAIAERGLDHQVSAIVADMVRPGLPPASFDLIWSEGALYNIGIANALGTCHGLLRPGGYLAFTDAVWRKENPPPEVRASFESDYPGMGWAEDIVAAIKDSGLEHLGRFTLPDEAWWSDFYTPMQERIRALRGHYDQDDEALAILDQIAQEPEMHRRYSDYYAYEFFIARRPLR</sequence>
<keyword evidence="3" id="KW-0489">Methyltransferase</keyword>
<organism evidence="3 4">
    <name type="scientific">Thioalkalicoccus limnaeus</name>
    <dbReference type="NCBI Taxonomy" id="120681"/>
    <lineage>
        <taxon>Bacteria</taxon>
        <taxon>Pseudomonadati</taxon>
        <taxon>Pseudomonadota</taxon>
        <taxon>Gammaproteobacteria</taxon>
        <taxon>Chromatiales</taxon>
        <taxon>Chromatiaceae</taxon>
        <taxon>Thioalkalicoccus</taxon>
    </lineage>
</organism>
<dbReference type="SUPFAM" id="SSF53335">
    <property type="entry name" value="S-adenosyl-L-methionine-dependent methyltransferases"/>
    <property type="match status" value="1"/>
</dbReference>
<dbReference type="Proteomes" id="UP001564408">
    <property type="component" value="Unassembled WGS sequence"/>
</dbReference>
<dbReference type="CDD" id="cd02440">
    <property type="entry name" value="AdoMet_MTases"/>
    <property type="match status" value="1"/>
</dbReference>
<reference evidence="3 4" key="1">
    <citation type="submission" date="2024-05" db="EMBL/GenBank/DDBJ databases">
        <title>Genome Sequence and Characterization of the New Strain Purple Sulfur Bacterium of Genus Thioalkalicoccus.</title>
        <authorList>
            <person name="Bryantseva I.A."/>
            <person name="Kyndt J.A."/>
            <person name="Imhoff J.F."/>
        </authorList>
    </citation>
    <scope>NUCLEOTIDE SEQUENCE [LARGE SCALE GENOMIC DNA]</scope>
    <source>
        <strain evidence="3 4">Um2</strain>
    </source>
</reference>
<dbReference type="RefSeq" id="WP_369665188.1">
    <property type="nucleotide sequence ID" value="NZ_JBDKXB010000001.1"/>
</dbReference>
<evidence type="ECO:0000259" key="2">
    <source>
        <dbReference type="Pfam" id="PF08241"/>
    </source>
</evidence>
<dbReference type="GO" id="GO:0008168">
    <property type="term" value="F:methyltransferase activity"/>
    <property type="evidence" value="ECO:0007669"/>
    <property type="project" value="UniProtKB-KW"/>
</dbReference>
<name>A0ABV4B9V7_9GAMM</name>
<comment type="caution">
    <text evidence="3">The sequence shown here is derived from an EMBL/GenBank/DDBJ whole genome shotgun (WGS) entry which is preliminary data.</text>
</comment>
<dbReference type="PANTHER" id="PTHR44068:SF11">
    <property type="entry name" value="GERANYL DIPHOSPHATE 2-C-METHYLTRANSFERASE"/>
    <property type="match status" value="1"/>
</dbReference>
<dbReference type="EC" id="2.1.1.-" evidence="3"/>
<dbReference type="InterPro" id="IPR050447">
    <property type="entry name" value="Erg6_SMT_methyltransf"/>
</dbReference>
<dbReference type="EMBL" id="JBDKXB010000001">
    <property type="protein sequence ID" value="MEY6430800.1"/>
    <property type="molecule type" value="Genomic_DNA"/>
</dbReference>
<dbReference type="InterPro" id="IPR029063">
    <property type="entry name" value="SAM-dependent_MTases_sf"/>
</dbReference>
<keyword evidence="1 3" id="KW-0808">Transferase</keyword>
<dbReference type="Pfam" id="PF08241">
    <property type="entry name" value="Methyltransf_11"/>
    <property type="match status" value="1"/>
</dbReference>
<dbReference type="Gene3D" id="3.40.50.150">
    <property type="entry name" value="Vaccinia Virus protein VP39"/>
    <property type="match status" value="1"/>
</dbReference>
<accession>A0ABV4B9V7</accession>
<evidence type="ECO:0000313" key="3">
    <source>
        <dbReference type="EMBL" id="MEY6430800.1"/>
    </source>
</evidence>
<keyword evidence="4" id="KW-1185">Reference proteome</keyword>
<proteinExistence type="predicted"/>
<dbReference type="PANTHER" id="PTHR44068">
    <property type="entry name" value="ZGC:194242"/>
    <property type="match status" value="1"/>
</dbReference>